<dbReference type="PANTHER" id="PTHR24384">
    <property type="entry name" value="FINGER PUTATIVE TRANSCRIPTION FACTOR FAMILY-RELATED"/>
    <property type="match status" value="1"/>
</dbReference>
<evidence type="ECO:0000256" key="12">
    <source>
        <dbReference type="PROSITE-ProRule" id="PRU00042"/>
    </source>
</evidence>
<evidence type="ECO:0000259" key="16">
    <source>
        <dbReference type="PROSITE" id="PS50806"/>
    </source>
</evidence>
<evidence type="ECO:0000259" key="14">
    <source>
        <dbReference type="PROSITE" id="PS50157"/>
    </source>
</evidence>
<dbReference type="PROSITE" id="PS00028">
    <property type="entry name" value="ZINC_FINGER_C2H2_1"/>
    <property type="match status" value="5"/>
</dbReference>
<feature type="domain" description="KRAB" evidence="15">
    <location>
        <begin position="132"/>
        <end position="203"/>
    </location>
</feature>
<dbReference type="InterPro" id="IPR001909">
    <property type="entry name" value="KRAB"/>
</dbReference>
<dbReference type="FunFam" id="3.30.160.60:FF:000506">
    <property type="entry name" value="Zinc finger protein 23"/>
    <property type="match status" value="1"/>
</dbReference>
<reference evidence="17" key="2">
    <citation type="submission" date="2025-09" db="UniProtKB">
        <authorList>
            <consortium name="Ensembl"/>
        </authorList>
    </citation>
    <scope>IDENTIFICATION</scope>
</reference>
<feature type="domain" description="C2H2-type" evidence="14">
    <location>
        <begin position="263"/>
        <end position="290"/>
    </location>
</feature>
<feature type="domain" description="C2H2-type" evidence="14">
    <location>
        <begin position="319"/>
        <end position="346"/>
    </location>
</feature>
<feature type="domain" description="C2H2-type" evidence="14">
    <location>
        <begin position="410"/>
        <end position="437"/>
    </location>
</feature>
<comment type="similarity">
    <text evidence="3">Belongs to the krueppel C2H2-type zinc-finger protein family.</text>
</comment>
<dbReference type="FunFam" id="3.30.160.60:FF:000801">
    <property type="entry name" value="zinc finger protein 461 isoform X2"/>
    <property type="match status" value="1"/>
</dbReference>
<evidence type="ECO:0000256" key="3">
    <source>
        <dbReference type="ARBA" id="ARBA00006991"/>
    </source>
</evidence>
<evidence type="ECO:0000256" key="2">
    <source>
        <dbReference type="ARBA" id="ARBA00004123"/>
    </source>
</evidence>
<dbReference type="PROSITE" id="PS50805">
    <property type="entry name" value="KRAB"/>
    <property type="match status" value="1"/>
</dbReference>
<feature type="compositionally biased region" description="Basic and acidic residues" evidence="13">
    <location>
        <begin position="191"/>
        <end position="207"/>
    </location>
</feature>
<dbReference type="OMA" id="QICATDI"/>
<accession>A0A8C3HNT4</accession>
<dbReference type="InterPro" id="IPR013087">
    <property type="entry name" value="Znf_C2H2_type"/>
</dbReference>
<organism evidence="17 18">
    <name type="scientific">Chrysemys picta bellii</name>
    <name type="common">Western painted turtle</name>
    <name type="synonym">Emys bellii</name>
    <dbReference type="NCBI Taxonomy" id="8478"/>
    <lineage>
        <taxon>Eukaryota</taxon>
        <taxon>Metazoa</taxon>
        <taxon>Chordata</taxon>
        <taxon>Craniata</taxon>
        <taxon>Vertebrata</taxon>
        <taxon>Euteleostomi</taxon>
        <taxon>Archelosauria</taxon>
        <taxon>Testudinata</taxon>
        <taxon>Testudines</taxon>
        <taxon>Cryptodira</taxon>
        <taxon>Durocryptodira</taxon>
        <taxon>Testudinoidea</taxon>
        <taxon>Emydidae</taxon>
        <taxon>Chrysemys</taxon>
    </lineage>
</organism>
<dbReference type="FunFam" id="3.30.160.60:FF:000870">
    <property type="entry name" value="zinc finger protein 197 isoform X1"/>
    <property type="match status" value="1"/>
</dbReference>
<evidence type="ECO:0000256" key="8">
    <source>
        <dbReference type="ARBA" id="ARBA00023015"/>
    </source>
</evidence>
<dbReference type="FunFam" id="3.30.160.60:FF:002343">
    <property type="entry name" value="Zinc finger protein 33A"/>
    <property type="match status" value="1"/>
</dbReference>
<feature type="domain" description="C2H2-type" evidence="14">
    <location>
        <begin position="291"/>
        <end position="318"/>
    </location>
</feature>
<evidence type="ECO:0000256" key="1">
    <source>
        <dbReference type="ARBA" id="ARBA00003767"/>
    </source>
</evidence>
<dbReference type="InterPro" id="IPR036051">
    <property type="entry name" value="KRAB_dom_sf"/>
</dbReference>
<evidence type="ECO:0000256" key="11">
    <source>
        <dbReference type="ARBA" id="ARBA00023242"/>
    </source>
</evidence>
<feature type="region of interest" description="Disordered" evidence="13">
    <location>
        <begin position="191"/>
        <end position="210"/>
    </location>
</feature>
<evidence type="ECO:0008006" key="19">
    <source>
        <dbReference type="Google" id="ProtNLM"/>
    </source>
</evidence>
<evidence type="ECO:0000313" key="18">
    <source>
        <dbReference type="Proteomes" id="UP000694380"/>
    </source>
</evidence>
<evidence type="ECO:0000256" key="5">
    <source>
        <dbReference type="ARBA" id="ARBA00022737"/>
    </source>
</evidence>
<feature type="domain" description="KRAB-related" evidence="16">
    <location>
        <begin position="129"/>
        <end position="193"/>
    </location>
</feature>
<keyword evidence="8" id="KW-0805">Transcription regulation</keyword>
<reference evidence="17" key="1">
    <citation type="submission" date="2025-08" db="UniProtKB">
        <authorList>
            <consortium name="Ensembl"/>
        </authorList>
    </citation>
    <scope>IDENTIFICATION</scope>
</reference>
<dbReference type="FunFam" id="3.30.160.60:FF:001119">
    <property type="entry name" value="zinc finger protein 408"/>
    <property type="match status" value="1"/>
</dbReference>
<keyword evidence="18" id="KW-1185">Reference proteome</keyword>
<evidence type="ECO:0000256" key="6">
    <source>
        <dbReference type="ARBA" id="ARBA00022771"/>
    </source>
</evidence>
<dbReference type="Proteomes" id="UP000694380">
    <property type="component" value="Unplaced"/>
</dbReference>
<keyword evidence="5" id="KW-0677">Repeat</keyword>
<dbReference type="Gene3D" id="6.10.140.140">
    <property type="match status" value="1"/>
</dbReference>
<feature type="domain" description="C2H2-type" evidence="14">
    <location>
        <begin position="375"/>
        <end position="402"/>
    </location>
</feature>
<dbReference type="GO" id="GO:0000978">
    <property type="term" value="F:RNA polymerase II cis-regulatory region sequence-specific DNA binding"/>
    <property type="evidence" value="ECO:0007669"/>
    <property type="project" value="TreeGrafter"/>
</dbReference>
<keyword evidence="4" id="KW-0479">Metal-binding</keyword>
<dbReference type="PANTHER" id="PTHR24384:SF246">
    <property type="entry name" value="GENE, 19965-RELATED"/>
    <property type="match status" value="1"/>
</dbReference>
<dbReference type="GO" id="GO:0000981">
    <property type="term" value="F:DNA-binding transcription factor activity, RNA polymerase II-specific"/>
    <property type="evidence" value="ECO:0007669"/>
    <property type="project" value="TreeGrafter"/>
</dbReference>
<dbReference type="PROSITE" id="PS50157">
    <property type="entry name" value="ZINC_FINGER_C2H2_2"/>
    <property type="match status" value="6"/>
</dbReference>
<keyword evidence="10" id="KW-0804">Transcription</keyword>
<evidence type="ECO:0000256" key="13">
    <source>
        <dbReference type="SAM" id="MobiDB-lite"/>
    </source>
</evidence>
<dbReference type="Pfam" id="PF01352">
    <property type="entry name" value="KRAB"/>
    <property type="match status" value="1"/>
</dbReference>
<sequence length="485" mass="55077">LTWAAHPTLLHPPTGLKQTSLRETQLQSAEISLPVLAALQAIERKVDSQAAQLLNLDGRMGTAEKKLVCCEKTMVEFGNQLESKWAVLGTLIQEYGLLQRRVENMENLLKNRNFWVLRLPPGTKGEVPKVPVTFDDISVYFNEQEWGNLEEWQKELYKNVMKSNYETLMSLGFQICATDILSRIKQEEEPSVCEQHDSEENEIHTDPSTECLQNPKQRVTWKSVYNSKMQQATATGNSLGVSSLCDKKLLIHQEEPYPEDRLHTSTECEKNCTQKVHLQNHQQAHTEERLFACAECGKNFQLKVSLTKHQRSHGKEKPYECSQCEKSFICRSWLIRHQVIHSGERPYKCTECDASYSRKDYLLNHQRRHLGEKLFQCNVCGKSLVLKRSLVRHQKSHMKETQSTYPVSSYICTDCGKSFGRHADLIRHQRTHTGERPYKCTESLALGKAASDWGGGKRSEWGWGLGGRGGAGLGGLGQGGSSWSV</sequence>
<keyword evidence="6 12" id="KW-0863">Zinc-finger</keyword>
<evidence type="ECO:0000259" key="15">
    <source>
        <dbReference type="PROSITE" id="PS50805"/>
    </source>
</evidence>
<dbReference type="InterPro" id="IPR036236">
    <property type="entry name" value="Znf_C2H2_sf"/>
</dbReference>
<dbReference type="GO" id="GO:0005634">
    <property type="term" value="C:nucleus"/>
    <property type="evidence" value="ECO:0007669"/>
    <property type="project" value="UniProtKB-SubCell"/>
</dbReference>
<dbReference type="Pfam" id="PF00096">
    <property type="entry name" value="zf-C2H2"/>
    <property type="match status" value="4"/>
</dbReference>
<evidence type="ECO:0000313" key="17">
    <source>
        <dbReference type="Ensembl" id="ENSCPBP00000021136.1"/>
    </source>
</evidence>
<dbReference type="GO" id="GO:0008270">
    <property type="term" value="F:zinc ion binding"/>
    <property type="evidence" value="ECO:0007669"/>
    <property type="project" value="UniProtKB-KW"/>
</dbReference>
<comment type="function">
    <text evidence="1">May be involved in transcriptional regulation.</text>
</comment>
<dbReference type="Gene3D" id="3.30.160.60">
    <property type="entry name" value="Classic Zinc Finger"/>
    <property type="match status" value="5"/>
</dbReference>
<proteinExistence type="inferred from homology"/>
<dbReference type="PROSITE" id="PS50806">
    <property type="entry name" value="KRAB_RELATED"/>
    <property type="match status" value="1"/>
</dbReference>
<dbReference type="InterPro" id="IPR050752">
    <property type="entry name" value="C2H2-ZF_domain"/>
</dbReference>
<name>A0A8C3HNT4_CHRPI</name>
<dbReference type="SMART" id="SM00355">
    <property type="entry name" value="ZnF_C2H2"/>
    <property type="match status" value="6"/>
</dbReference>
<dbReference type="SUPFAM" id="SSF57667">
    <property type="entry name" value="beta-beta-alpha zinc fingers"/>
    <property type="match status" value="4"/>
</dbReference>
<protein>
    <recommendedName>
        <fullName evidence="19">Zinc finger protein 282</fullName>
    </recommendedName>
</protein>
<dbReference type="InterPro" id="IPR003655">
    <property type="entry name" value="aKRAB"/>
</dbReference>
<dbReference type="AlphaFoldDB" id="A0A8C3HNT4"/>
<dbReference type="GeneTree" id="ENSGT00940000161603"/>
<evidence type="ECO:0000256" key="4">
    <source>
        <dbReference type="ARBA" id="ARBA00022723"/>
    </source>
</evidence>
<dbReference type="SUPFAM" id="SSF109640">
    <property type="entry name" value="KRAB domain (Kruppel-associated box)"/>
    <property type="match status" value="1"/>
</dbReference>
<comment type="subcellular location">
    <subcellularLocation>
        <location evidence="2">Nucleus</location>
    </subcellularLocation>
</comment>
<dbReference type="SMART" id="SM00349">
    <property type="entry name" value="KRAB"/>
    <property type="match status" value="1"/>
</dbReference>
<evidence type="ECO:0000256" key="7">
    <source>
        <dbReference type="ARBA" id="ARBA00022833"/>
    </source>
</evidence>
<keyword evidence="9" id="KW-0238">DNA-binding</keyword>
<feature type="domain" description="C2H2-type" evidence="14">
    <location>
        <begin position="347"/>
        <end position="374"/>
    </location>
</feature>
<dbReference type="CDD" id="cd07765">
    <property type="entry name" value="KRAB_A-box"/>
    <property type="match status" value="1"/>
</dbReference>
<evidence type="ECO:0000256" key="10">
    <source>
        <dbReference type="ARBA" id="ARBA00023163"/>
    </source>
</evidence>
<evidence type="ECO:0000256" key="9">
    <source>
        <dbReference type="ARBA" id="ARBA00023125"/>
    </source>
</evidence>
<dbReference type="Ensembl" id="ENSCPBT00000024876.1">
    <property type="protein sequence ID" value="ENSCPBP00000021136.1"/>
    <property type="gene ID" value="ENSCPBG00000015183.1"/>
</dbReference>
<keyword evidence="11" id="KW-0539">Nucleus</keyword>
<keyword evidence="7" id="KW-0862">Zinc</keyword>